<dbReference type="Proteomes" id="UP000239759">
    <property type="component" value="Unassembled WGS sequence"/>
</dbReference>
<organism evidence="1 2">
    <name type="scientific">Brevibacillus laterosporus</name>
    <name type="common">Bacillus laterosporus</name>
    <dbReference type="NCBI Taxonomy" id="1465"/>
    <lineage>
        <taxon>Bacteria</taxon>
        <taxon>Bacillati</taxon>
        <taxon>Bacillota</taxon>
        <taxon>Bacilli</taxon>
        <taxon>Bacillales</taxon>
        <taxon>Paenibacillaceae</taxon>
        <taxon>Brevibacillus</taxon>
    </lineage>
</organism>
<dbReference type="Gene3D" id="3.30.1910.20">
    <property type="entry name" value="asparaginyl-tRNA synthetase, N-terminal domain"/>
    <property type="match status" value="1"/>
</dbReference>
<name>A0AAP8QH29_BRELA</name>
<evidence type="ECO:0000313" key="1">
    <source>
        <dbReference type="EMBL" id="PPB12815.1"/>
    </source>
</evidence>
<dbReference type="RefSeq" id="WP_104030216.1">
    <property type="nucleotide sequence ID" value="NZ_JBCMRS010000022.1"/>
</dbReference>
<proteinExistence type="predicted"/>
<evidence type="ECO:0000313" key="2">
    <source>
        <dbReference type="Proteomes" id="UP000239759"/>
    </source>
</evidence>
<sequence length="323" mass="36292">MPKVLIGSEEKEFDAVIYVDVTGDDTTGDGSRKKPFRHIDKAYSVLPNTGKACIYALSKGDYELRNGIQGGLKSSIELTYAVHPLHLGKVNFHLYKISHNDRIKMVFLNEFIGIIFKAMSSLLNQYYERFESNVTLNLRFSNCVFDDQSYVASFPIVILNPNQNTIINCFEFVNCVFKQKSSWNDNPNVDKFINCAFHSSTITTQPYNLLGATYDYHNRITTGEWKNKGTGENLDGSPAHIGVYGGKYAWEFDANAQISFEDDIFTIPRDTEYPINFKVNPPTSNLPAAGSTIMTSTTVGNGKIFSATLDKTEWNVVFSLEVI</sequence>
<protein>
    <recommendedName>
        <fullName evidence="3">DUF1565 domain-containing protein</fullName>
    </recommendedName>
</protein>
<reference evidence="1 2" key="1">
    <citation type="submission" date="2018-02" db="EMBL/GenBank/DDBJ databases">
        <title>Comparative analysis of genomes of three Brevibacillus laterosporus strains producers of potent antimicrobials isolated from silage.</title>
        <authorList>
            <person name="Kojic M."/>
            <person name="Miljkovic M."/>
            <person name="Studholme D."/>
            <person name="Filipic B."/>
        </authorList>
    </citation>
    <scope>NUCLEOTIDE SEQUENCE [LARGE SCALE GENOMIC DNA]</scope>
    <source>
        <strain evidence="1 2">BGSP11</strain>
    </source>
</reference>
<accession>A0AAP8QH29</accession>
<gene>
    <name evidence="1" type="ORF">C4A77_00075</name>
</gene>
<dbReference type="AlphaFoldDB" id="A0AAP8QH29"/>
<evidence type="ECO:0008006" key="3">
    <source>
        <dbReference type="Google" id="ProtNLM"/>
    </source>
</evidence>
<dbReference type="EMBL" id="PRKQ01000001">
    <property type="protein sequence ID" value="PPB12815.1"/>
    <property type="molecule type" value="Genomic_DNA"/>
</dbReference>
<comment type="caution">
    <text evidence="1">The sequence shown here is derived from an EMBL/GenBank/DDBJ whole genome shotgun (WGS) entry which is preliminary data.</text>
</comment>